<dbReference type="EMBL" id="LEKV01002673">
    <property type="protein sequence ID" value="KVI01892.1"/>
    <property type="molecule type" value="Genomic_DNA"/>
</dbReference>
<keyword evidence="2" id="KW-1185">Reference proteome</keyword>
<organism evidence="1 2">
    <name type="scientific">Cynara cardunculus var. scolymus</name>
    <name type="common">Globe artichoke</name>
    <name type="synonym">Cynara scolymus</name>
    <dbReference type="NCBI Taxonomy" id="59895"/>
    <lineage>
        <taxon>Eukaryota</taxon>
        <taxon>Viridiplantae</taxon>
        <taxon>Streptophyta</taxon>
        <taxon>Embryophyta</taxon>
        <taxon>Tracheophyta</taxon>
        <taxon>Spermatophyta</taxon>
        <taxon>Magnoliopsida</taxon>
        <taxon>eudicotyledons</taxon>
        <taxon>Gunneridae</taxon>
        <taxon>Pentapetalae</taxon>
        <taxon>asterids</taxon>
        <taxon>campanulids</taxon>
        <taxon>Asterales</taxon>
        <taxon>Asteraceae</taxon>
        <taxon>Carduoideae</taxon>
        <taxon>Cardueae</taxon>
        <taxon>Carduinae</taxon>
        <taxon>Cynara</taxon>
    </lineage>
</organism>
<proteinExistence type="predicted"/>
<dbReference type="Gramene" id="KVI01892">
    <property type="protein sequence ID" value="KVI01892"/>
    <property type="gene ID" value="Ccrd_019835"/>
</dbReference>
<sequence>MATTNFIWSVIFQQNNPSDRKSVDSVNVYIEEFNEPIAFTWDNHNVNFSSIYIAGFSGDVKSFFLSVMYHEMTHVFHGMVRVLRLPD</sequence>
<reference evidence="1 2" key="1">
    <citation type="journal article" date="2016" name="Sci. Rep.">
        <title>The genome sequence of the outbreeding globe artichoke constructed de novo incorporating a phase-aware low-pass sequencing strategy of F1 progeny.</title>
        <authorList>
            <person name="Scaglione D."/>
            <person name="Reyes-Chin-Wo S."/>
            <person name="Acquadro A."/>
            <person name="Froenicke L."/>
            <person name="Portis E."/>
            <person name="Beitel C."/>
            <person name="Tirone M."/>
            <person name="Mauro R."/>
            <person name="Lo Monaco A."/>
            <person name="Mauromicale G."/>
            <person name="Faccioli P."/>
            <person name="Cattivelli L."/>
            <person name="Rieseberg L."/>
            <person name="Michelmore R."/>
            <person name="Lanteri S."/>
        </authorList>
    </citation>
    <scope>NUCLEOTIDE SEQUENCE [LARGE SCALE GENOMIC DNA]</scope>
    <source>
        <strain evidence="1">2C</strain>
    </source>
</reference>
<dbReference type="AlphaFoldDB" id="A0A118K0U7"/>
<name>A0A118K0U7_CYNCS</name>
<gene>
    <name evidence="1" type="ORF">Ccrd_019835</name>
</gene>
<dbReference type="PANTHER" id="PTHR33321">
    <property type="match status" value="1"/>
</dbReference>
<dbReference type="Proteomes" id="UP000243975">
    <property type="component" value="Unassembled WGS sequence"/>
</dbReference>
<comment type="caution">
    <text evidence="1">The sequence shown here is derived from an EMBL/GenBank/DDBJ whole genome shotgun (WGS) entry which is preliminary data.</text>
</comment>
<evidence type="ECO:0000313" key="1">
    <source>
        <dbReference type="EMBL" id="KVI01892.1"/>
    </source>
</evidence>
<dbReference type="PANTHER" id="PTHR33321:SF15">
    <property type="entry name" value="PLANT BASIC SECRETORY PROTEIN (BSP) FAMILY PROTEIN"/>
    <property type="match status" value="1"/>
</dbReference>
<dbReference type="InterPro" id="IPR007541">
    <property type="entry name" value="Uncharacterised_BSP"/>
</dbReference>
<protein>
    <submittedName>
        <fullName evidence="1">Uncharacterized protein family, basic secretory protein</fullName>
    </submittedName>
</protein>
<dbReference type="Pfam" id="PF04450">
    <property type="entry name" value="BSP"/>
    <property type="match status" value="1"/>
</dbReference>
<accession>A0A118K0U7</accession>
<evidence type="ECO:0000313" key="2">
    <source>
        <dbReference type="Proteomes" id="UP000243975"/>
    </source>
</evidence>
<dbReference type="STRING" id="59895.A0A118K0U7"/>